<sequence length="106" mass="11789">GPSAGHPSASPAEAELMAPYGAPSKRADVRLLRSLHRSKYDVWHSEQESALACCTHQVSGTMHHRLLVWWAGLGWAELLTLVPGAAGRRASTIAWSRRYQRRHPRL</sequence>
<comment type="caution">
    <text evidence="1">The sequence shown here is derived from an EMBL/GenBank/DDBJ whole genome shotgun (WGS) entry which is preliminary data.</text>
</comment>
<accession>A0AAE0YBN6</accession>
<evidence type="ECO:0000313" key="1">
    <source>
        <dbReference type="EMBL" id="KAK3740130.1"/>
    </source>
</evidence>
<organism evidence="1 2">
    <name type="scientific">Elysia crispata</name>
    <name type="common">lettuce slug</name>
    <dbReference type="NCBI Taxonomy" id="231223"/>
    <lineage>
        <taxon>Eukaryota</taxon>
        <taxon>Metazoa</taxon>
        <taxon>Spiralia</taxon>
        <taxon>Lophotrochozoa</taxon>
        <taxon>Mollusca</taxon>
        <taxon>Gastropoda</taxon>
        <taxon>Heterobranchia</taxon>
        <taxon>Euthyneura</taxon>
        <taxon>Panpulmonata</taxon>
        <taxon>Sacoglossa</taxon>
        <taxon>Placobranchoidea</taxon>
        <taxon>Plakobranchidae</taxon>
        <taxon>Elysia</taxon>
    </lineage>
</organism>
<gene>
    <name evidence="1" type="ORF">RRG08_017120</name>
</gene>
<feature type="non-terminal residue" evidence="1">
    <location>
        <position position="1"/>
    </location>
</feature>
<proteinExistence type="predicted"/>
<dbReference type="Proteomes" id="UP001283361">
    <property type="component" value="Unassembled WGS sequence"/>
</dbReference>
<dbReference type="EMBL" id="JAWDGP010006485">
    <property type="protein sequence ID" value="KAK3740130.1"/>
    <property type="molecule type" value="Genomic_DNA"/>
</dbReference>
<protein>
    <submittedName>
        <fullName evidence="1">Uncharacterized protein</fullName>
    </submittedName>
</protein>
<evidence type="ECO:0000313" key="2">
    <source>
        <dbReference type="Proteomes" id="UP001283361"/>
    </source>
</evidence>
<name>A0AAE0YBN6_9GAST</name>
<reference evidence="1" key="1">
    <citation type="journal article" date="2023" name="G3 (Bethesda)">
        <title>A reference genome for the long-term kleptoplast-retaining sea slug Elysia crispata morphotype clarki.</title>
        <authorList>
            <person name="Eastman K.E."/>
            <person name="Pendleton A.L."/>
            <person name="Shaikh M.A."/>
            <person name="Suttiyut T."/>
            <person name="Ogas R."/>
            <person name="Tomko P."/>
            <person name="Gavelis G."/>
            <person name="Widhalm J.R."/>
            <person name="Wisecaver J.H."/>
        </authorList>
    </citation>
    <scope>NUCLEOTIDE SEQUENCE</scope>
    <source>
        <strain evidence="1">ECLA1</strain>
    </source>
</reference>
<keyword evidence="2" id="KW-1185">Reference proteome</keyword>
<dbReference type="AlphaFoldDB" id="A0AAE0YBN6"/>